<evidence type="ECO:0000256" key="1">
    <source>
        <dbReference type="SAM" id="MobiDB-lite"/>
    </source>
</evidence>
<accession>A0A2L0UDN5</accession>
<name>A0A2L0UDN5_9MICC</name>
<proteinExistence type="predicted"/>
<gene>
    <name evidence="2" type="ORF">CVO76_06605</name>
</gene>
<dbReference type="Proteomes" id="UP000239187">
    <property type="component" value="Chromosome"/>
</dbReference>
<organism evidence="2 3">
    <name type="scientific">Arthrobacter agilis</name>
    <dbReference type="NCBI Taxonomy" id="37921"/>
    <lineage>
        <taxon>Bacteria</taxon>
        <taxon>Bacillati</taxon>
        <taxon>Actinomycetota</taxon>
        <taxon>Actinomycetes</taxon>
        <taxon>Micrococcales</taxon>
        <taxon>Micrococcaceae</taxon>
        <taxon>Arthrobacter</taxon>
    </lineage>
</organism>
<evidence type="ECO:0000313" key="2">
    <source>
        <dbReference type="EMBL" id="AUZ87339.1"/>
    </source>
</evidence>
<dbReference type="AlphaFoldDB" id="A0A2L0UDN5"/>
<evidence type="ECO:0000313" key="3">
    <source>
        <dbReference type="Proteomes" id="UP000239187"/>
    </source>
</evidence>
<dbReference type="EMBL" id="CP024915">
    <property type="protein sequence ID" value="AUZ87339.1"/>
    <property type="molecule type" value="Genomic_DNA"/>
</dbReference>
<feature type="region of interest" description="Disordered" evidence="1">
    <location>
        <begin position="59"/>
        <end position="80"/>
    </location>
</feature>
<protein>
    <submittedName>
        <fullName evidence="2">Uncharacterized protein</fullName>
    </submittedName>
</protein>
<sequence length="80" mass="9052">MAQMVIEEGLNVHDLWLRYLMNGGSAGDDELARYLAGELQLEELQRDLLSIAVRELVSERQESLGLRDTGKRRHPDGDDS</sequence>
<reference evidence="2 3" key="1">
    <citation type="submission" date="2017-11" db="EMBL/GenBank/DDBJ databases">
        <title>Draft genome of Arthrobacter agilis strain UMCV2, a plant growth-promoting rhizobacterium and biocontrol capacity of phytopathogenic fungi.</title>
        <authorList>
            <person name="Martinez-Camara R."/>
            <person name="Santoyo G."/>
            <person name="Moreno-Hagelsieb G."/>
            <person name="Valencia-Cantero E."/>
        </authorList>
    </citation>
    <scope>NUCLEOTIDE SEQUENCE [LARGE SCALE GENOMIC DNA]</scope>
    <source>
        <strain evidence="2 3">UMCV2</strain>
    </source>
</reference>